<gene>
    <name evidence="2" type="ORF">C2845_PM15G03440</name>
</gene>
<reference evidence="3" key="1">
    <citation type="journal article" date="2019" name="Nat. Commun.">
        <title>The genome of broomcorn millet.</title>
        <authorList>
            <person name="Zou C."/>
            <person name="Miki D."/>
            <person name="Li D."/>
            <person name="Tang Q."/>
            <person name="Xiao L."/>
            <person name="Rajput S."/>
            <person name="Deng P."/>
            <person name="Jia W."/>
            <person name="Huang R."/>
            <person name="Zhang M."/>
            <person name="Sun Y."/>
            <person name="Hu J."/>
            <person name="Fu X."/>
            <person name="Schnable P.S."/>
            <person name="Li F."/>
            <person name="Zhang H."/>
            <person name="Feng B."/>
            <person name="Zhu X."/>
            <person name="Liu R."/>
            <person name="Schnable J.C."/>
            <person name="Zhu J.-K."/>
            <person name="Zhang H."/>
        </authorList>
    </citation>
    <scope>NUCLEOTIDE SEQUENCE [LARGE SCALE GENOMIC DNA]</scope>
</reference>
<evidence type="ECO:0000313" key="2">
    <source>
        <dbReference type="EMBL" id="RLM74679.1"/>
    </source>
</evidence>
<evidence type="ECO:0000313" key="3">
    <source>
        <dbReference type="Proteomes" id="UP000275267"/>
    </source>
</evidence>
<dbReference type="EMBL" id="PQIB02000013">
    <property type="protein sequence ID" value="RLM74679.1"/>
    <property type="molecule type" value="Genomic_DNA"/>
</dbReference>
<dbReference type="AlphaFoldDB" id="A0A3L6Q7S4"/>
<feature type="compositionally biased region" description="Basic and acidic residues" evidence="1">
    <location>
        <begin position="43"/>
        <end position="53"/>
    </location>
</feature>
<evidence type="ECO:0000256" key="1">
    <source>
        <dbReference type="SAM" id="MobiDB-lite"/>
    </source>
</evidence>
<feature type="region of interest" description="Disordered" evidence="1">
    <location>
        <begin position="29"/>
        <end position="86"/>
    </location>
</feature>
<dbReference type="Proteomes" id="UP000275267">
    <property type="component" value="Unassembled WGS sequence"/>
</dbReference>
<protein>
    <submittedName>
        <fullName evidence="2">Uncharacterized protein</fullName>
    </submittedName>
</protein>
<sequence length="169" mass="19415">MEKNKRMSQWRNALHQEIAYFLQENSVVPVSKTGGTGSDSGDADDHSSIESKTSHQPSEVSTAPRHSFLNTNNVKCPMTKGKKKKGSEIEKFDFELEKMTKKDKKNVLELIKRVRQQSDELTRQQTYRESFKKELEKLKEGYACVTNILSCVTSSKEENKQLKDQLEKL</sequence>
<proteinExistence type="predicted"/>
<name>A0A3L6Q7S4_PANMI</name>
<comment type="caution">
    <text evidence="2">The sequence shown here is derived from an EMBL/GenBank/DDBJ whole genome shotgun (WGS) entry which is preliminary data.</text>
</comment>
<accession>A0A3L6Q7S4</accession>
<keyword evidence="3" id="KW-1185">Reference proteome</keyword>
<organism evidence="2 3">
    <name type="scientific">Panicum miliaceum</name>
    <name type="common">Proso millet</name>
    <name type="synonym">Broomcorn millet</name>
    <dbReference type="NCBI Taxonomy" id="4540"/>
    <lineage>
        <taxon>Eukaryota</taxon>
        <taxon>Viridiplantae</taxon>
        <taxon>Streptophyta</taxon>
        <taxon>Embryophyta</taxon>
        <taxon>Tracheophyta</taxon>
        <taxon>Spermatophyta</taxon>
        <taxon>Magnoliopsida</taxon>
        <taxon>Liliopsida</taxon>
        <taxon>Poales</taxon>
        <taxon>Poaceae</taxon>
        <taxon>PACMAD clade</taxon>
        <taxon>Panicoideae</taxon>
        <taxon>Panicodae</taxon>
        <taxon>Paniceae</taxon>
        <taxon>Panicinae</taxon>
        <taxon>Panicum</taxon>
        <taxon>Panicum sect. Panicum</taxon>
    </lineage>
</organism>